<comment type="caution">
    <text evidence="3">The sequence shown here is derived from an EMBL/GenBank/DDBJ whole genome shotgun (WGS) entry which is preliminary data.</text>
</comment>
<accession>A0A060RIF2</accession>
<feature type="domain" description="Competence protein CoiA nuclease-like" evidence="1">
    <location>
        <begin position="60"/>
        <end position="179"/>
    </location>
</feature>
<dbReference type="Proteomes" id="UP000027584">
    <property type="component" value="Unassembled WGS sequence"/>
</dbReference>
<feature type="domain" description="Competence protein CoiA-like N-terminal" evidence="2">
    <location>
        <begin position="16"/>
        <end position="55"/>
    </location>
</feature>
<dbReference type="Pfam" id="PF25164">
    <property type="entry name" value="CoiA_N"/>
    <property type="match status" value="1"/>
</dbReference>
<dbReference type="InterPro" id="IPR010330">
    <property type="entry name" value="CoiA_nuc"/>
</dbReference>
<evidence type="ECO:0000313" key="4">
    <source>
        <dbReference type="Proteomes" id="UP000027584"/>
    </source>
</evidence>
<evidence type="ECO:0000259" key="1">
    <source>
        <dbReference type="Pfam" id="PF06054"/>
    </source>
</evidence>
<dbReference type="InterPro" id="IPR057253">
    <property type="entry name" value="CoiA-like_N"/>
</dbReference>
<reference evidence="3 4" key="1">
    <citation type="submission" date="2014-02" db="EMBL/GenBank/DDBJ databases">
        <authorList>
            <person name="Manrique M."/>
        </authorList>
    </citation>
    <scope>NUCLEOTIDE SEQUENCE [LARGE SCALE GENOMIC DNA]</scope>
    <source>
        <strain evidence="3 4">LMG17956</strain>
    </source>
</reference>
<dbReference type="AlphaFoldDB" id="A0A060RIF2"/>
<protein>
    <submittedName>
        <fullName evidence="3">Putative competence protein CoiA</fullName>
    </submittedName>
</protein>
<gene>
    <name evidence="3" type="ORF">BN963_SGAL_01766</name>
</gene>
<reference evidence="3 4" key="2">
    <citation type="submission" date="2014-05" db="EMBL/GenBank/DDBJ databases">
        <title>Genome sequence of Streptococcus gallolyticus.</title>
        <authorList>
            <person name="Del Campo R."/>
        </authorList>
    </citation>
    <scope>NUCLEOTIDE SEQUENCE [LARGE SCALE GENOMIC DNA]</scope>
    <source>
        <strain evidence="3 4">LMG17956</strain>
    </source>
</reference>
<sequence length="323" mass="38066">MLSALDENGKLVSLLDAIPANQNFVCPACHSAVRLKNGKVMRPHFAHVSLDKCDFYSENESSEHLQLKAALYHAVSRTEQVVVEKVLPDLHQVADLFVNDNLALEVQCSRLSEQRLFQRTKAYQSHGIQVLWLLGEKLWLGNRLSPLQRHFLYFSQNMGFHLWELDVTKQLIRLHYLIYEDLHGKVHYLTKTCSFSDDVMAFFRLPYRQQKFSTYEVNQDQTLLTYIQKQLSSRHSIWLKRQEEAYLQGKNLLSLPLSAYFPQVRPFDFAEGFCQISQDLSPFYENFHRFYQNQTEKERQWLYPPAYYDKMVNKPQKGECDVR</sequence>
<organism evidence="3 4">
    <name type="scientific">Streptococcus gallolyticus</name>
    <dbReference type="NCBI Taxonomy" id="315405"/>
    <lineage>
        <taxon>Bacteria</taxon>
        <taxon>Bacillati</taxon>
        <taxon>Bacillota</taxon>
        <taxon>Bacilli</taxon>
        <taxon>Lactobacillales</taxon>
        <taxon>Streptococcaceae</taxon>
        <taxon>Streptococcus</taxon>
    </lineage>
</organism>
<evidence type="ECO:0000313" key="3">
    <source>
        <dbReference type="EMBL" id="CDO18566.1"/>
    </source>
</evidence>
<evidence type="ECO:0000259" key="2">
    <source>
        <dbReference type="Pfam" id="PF25164"/>
    </source>
</evidence>
<dbReference type="Pfam" id="PF06054">
    <property type="entry name" value="CoiA_nuc"/>
    <property type="match status" value="1"/>
</dbReference>
<dbReference type="PIRSF" id="PIRSF007487">
    <property type="entry name" value="Competence-induced_CoiA_bac"/>
    <property type="match status" value="1"/>
</dbReference>
<dbReference type="EMBL" id="CCBC010000198">
    <property type="protein sequence ID" value="CDO18566.1"/>
    <property type="molecule type" value="Genomic_DNA"/>
</dbReference>
<name>A0A060RIF2_9STRE</name>
<dbReference type="InterPro" id="IPR021176">
    <property type="entry name" value="Competence-induced_CoiA"/>
</dbReference>
<proteinExistence type="predicted"/>